<dbReference type="Proteomes" id="UP000886595">
    <property type="component" value="Unassembled WGS sequence"/>
</dbReference>
<dbReference type="OrthoDB" id="19261at2759"/>
<feature type="transmembrane region" description="Helical" evidence="11">
    <location>
        <begin position="60"/>
        <end position="84"/>
    </location>
</feature>
<evidence type="ECO:0000256" key="7">
    <source>
        <dbReference type="ARBA" id="ARBA00022982"/>
    </source>
</evidence>
<evidence type="ECO:0000256" key="1">
    <source>
        <dbReference type="ARBA" id="ARBA00001970"/>
    </source>
</evidence>
<evidence type="ECO:0000256" key="6">
    <source>
        <dbReference type="ARBA" id="ARBA00022723"/>
    </source>
</evidence>
<name>A0A8X7PDT9_BRACI</name>
<gene>
    <name evidence="13" type="ORF">Bca52824_089008</name>
</gene>
<dbReference type="Gene3D" id="1.20.120.1770">
    <property type="match status" value="1"/>
</dbReference>
<accession>A0A8X7PDT9</accession>
<evidence type="ECO:0000256" key="11">
    <source>
        <dbReference type="SAM" id="Phobius"/>
    </source>
</evidence>
<evidence type="ECO:0000256" key="2">
    <source>
        <dbReference type="ARBA" id="ARBA00004141"/>
    </source>
</evidence>
<evidence type="ECO:0000256" key="3">
    <source>
        <dbReference type="ARBA" id="ARBA00022448"/>
    </source>
</evidence>
<comment type="caution">
    <text evidence="13">The sequence shown here is derived from an EMBL/GenBank/DDBJ whole genome shotgun (WGS) entry which is preliminary data.</text>
</comment>
<evidence type="ECO:0000256" key="8">
    <source>
        <dbReference type="ARBA" id="ARBA00022989"/>
    </source>
</evidence>
<evidence type="ECO:0000256" key="5">
    <source>
        <dbReference type="ARBA" id="ARBA00022692"/>
    </source>
</evidence>
<dbReference type="EMBL" id="JAAMPC010000017">
    <property type="protein sequence ID" value="KAG2249380.1"/>
    <property type="molecule type" value="Genomic_DNA"/>
</dbReference>
<protein>
    <recommendedName>
        <fullName evidence="12">Cytochrome b561 domain-containing protein</fullName>
    </recommendedName>
</protein>
<feature type="domain" description="Cytochrome b561" evidence="12">
    <location>
        <begin position="1"/>
        <end position="116"/>
    </location>
</feature>
<keyword evidence="3" id="KW-0813">Transport</keyword>
<evidence type="ECO:0000256" key="4">
    <source>
        <dbReference type="ARBA" id="ARBA00022617"/>
    </source>
</evidence>
<proteinExistence type="predicted"/>
<dbReference type="GO" id="GO:0020037">
    <property type="term" value="F:heme binding"/>
    <property type="evidence" value="ECO:0007669"/>
    <property type="project" value="TreeGrafter"/>
</dbReference>
<evidence type="ECO:0000256" key="9">
    <source>
        <dbReference type="ARBA" id="ARBA00023004"/>
    </source>
</evidence>
<dbReference type="AlphaFoldDB" id="A0A8X7PDT9"/>
<evidence type="ECO:0000313" key="14">
    <source>
        <dbReference type="Proteomes" id="UP000886595"/>
    </source>
</evidence>
<dbReference type="CDD" id="cd08760">
    <property type="entry name" value="Cyt_b561_FRRS1_like"/>
    <property type="match status" value="1"/>
</dbReference>
<dbReference type="PANTHER" id="PTHR15422:SF42">
    <property type="entry name" value="CYTOCHROME B561 DOMAIN-CONTAINING PROTEIN"/>
    <property type="match status" value="1"/>
</dbReference>
<dbReference type="PROSITE" id="PS50939">
    <property type="entry name" value="CYTOCHROME_B561"/>
    <property type="match status" value="1"/>
</dbReference>
<comment type="cofactor">
    <cofactor evidence="1">
        <name>heme b</name>
        <dbReference type="ChEBI" id="CHEBI:60344"/>
    </cofactor>
</comment>
<dbReference type="PANTHER" id="PTHR15422">
    <property type="entry name" value="OS05G0565100 PROTEIN"/>
    <property type="match status" value="1"/>
</dbReference>
<keyword evidence="10 11" id="KW-0472">Membrane</keyword>
<keyword evidence="7" id="KW-0249">Electron transport</keyword>
<dbReference type="GO" id="GO:0046872">
    <property type="term" value="F:metal ion binding"/>
    <property type="evidence" value="ECO:0007669"/>
    <property type="project" value="UniProtKB-KW"/>
</dbReference>
<keyword evidence="9" id="KW-0408">Iron</keyword>
<sequence length="116" mass="13162">MFTIDDHPPSNLKKKGHQMVHSIKLHGILLWVSMGLLMPVGILFIRMGNKANENGRKVKVFFYHHAIFQIVAVVLATIGAIMSLRTLENSFDNNHQRLGSLCYYVAPILDRHLQAL</sequence>
<keyword evidence="14" id="KW-1185">Reference proteome</keyword>
<dbReference type="InterPro" id="IPR045150">
    <property type="entry name" value="CYB561D1/2"/>
</dbReference>
<keyword evidence="6" id="KW-0479">Metal-binding</keyword>
<dbReference type="InterPro" id="IPR006593">
    <property type="entry name" value="Cyt_b561/ferric_Rdtase_TM"/>
</dbReference>
<reference evidence="13 14" key="1">
    <citation type="submission" date="2020-02" db="EMBL/GenBank/DDBJ databases">
        <authorList>
            <person name="Ma Q."/>
            <person name="Huang Y."/>
            <person name="Song X."/>
            <person name="Pei D."/>
        </authorList>
    </citation>
    <scope>NUCLEOTIDE SEQUENCE [LARGE SCALE GENOMIC DNA]</scope>
    <source>
        <strain evidence="13">Sxm20200214</strain>
        <tissue evidence="13">Leaf</tissue>
    </source>
</reference>
<evidence type="ECO:0000313" key="13">
    <source>
        <dbReference type="EMBL" id="KAG2249380.1"/>
    </source>
</evidence>
<dbReference type="GO" id="GO:0140575">
    <property type="term" value="F:transmembrane monodehydroascorbate reductase activity"/>
    <property type="evidence" value="ECO:0007669"/>
    <property type="project" value="InterPro"/>
</dbReference>
<organism evidence="13 14">
    <name type="scientific">Brassica carinata</name>
    <name type="common">Ethiopian mustard</name>
    <name type="synonym">Abyssinian cabbage</name>
    <dbReference type="NCBI Taxonomy" id="52824"/>
    <lineage>
        <taxon>Eukaryota</taxon>
        <taxon>Viridiplantae</taxon>
        <taxon>Streptophyta</taxon>
        <taxon>Embryophyta</taxon>
        <taxon>Tracheophyta</taxon>
        <taxon>Spermatophyta</taxon>
        <taxon>Magnoliopsida</taxon>
        <taxon>eudicotyledons</taxon>
        <taxon>Gunneridae</taxon>
        <taxon>Pentapetalae</taxon>
        <taxon>rosids</taxon>
        <taxon>malvids</taxon>
        <taxon>Brassicales</taxon>
        <taxon>Brassicaceae</taxon>
        <taxon>Brassiceae</taxon>
        <taxon>Brassica</taxon>
    </lineage>
</organism>
<keyword evidence="4" id="KW-0349">Heme</keyword>
<keyword evidence="5 11" id="KW-0812">Transmembrane</keyword>
<evidence type="ECO:0000259" key="12">
    <source>
        <dbReference type="PROSITE" id="PS50939"/>
    </source>
</evidence>
<feature type="transmembrane region" description="Helical" evidence="11">
    <location>
        <begin position="28"/>
        <end position="48"/>
    </location>
</feature>
<comment type="subcellular location">
    <subcellularLocation>
        <location evidence="2">Membrane</location>
        <topology evidence="2">Multi-pass membrane protein</topology>
    </subcellularLocation>
</comment>
<dbReference type="SMART" id="SM00665">
    <property type="entry name" value="B561"/>
    <property type="match status" value="1"/>
</dbReference>
<keyword evidence="8 11" id="KW-1133">Transmembrane helix</keyword>
<evidence type="ECO:0000256" key="10">
    <source>
        <dbReference type="ARBA" id="ARBA00023136"/>
    </source>
</evidence>
<dbReference type="GO" id="GO:0016020">
    <property type="term" value="C:membrane"/>
    <property type="evidence" value="ECO:0007669"/>
    <property type="project" value="UniProtKB-SubCell"/>
</dbReference>